<feature type="compositionally biased region" description="Low complexity" evidence="1">
    <location>
        <begin position="100"/>
        <end position="110"/>
    </location>
</feature>
<protein>
    <submittedName>
        <fullName evidence="2">Uncharacterized protein</fullName>
    </submittedName>
</protein>
<evidence type="ECO:0000313" key="3">
    <source>
        <dbReference type="Proteomes" id="UP000310108"/>
    </source>
</evidence>
<gene>
    <name evidence="2" type="ORF">CTA1_12721</name>
</gene>
<dbReference type="Proteomes" id="UP000310108">
    <property type="component" value="Unassembled WGS sequence"/>
</dbReference>
<evidence type="ECO:0000313" key="2">
    <source>
        <dbReference type="EMBL" id="TKW51494.1"/>
    </source>
</evidence>
<reference evidence="2 3" key="1">
    <citation type="journal article" date="2019" name="PLoS ONE">
        <title>Comparative genome analysis indicates high evolutionary potential of pathogenicity genes in Colletotrichum tanaceti.</title>
        <authorList>
            <person name="Lelwala R.V."/>
            <person name="Korhonen P.K."/>
            <person name="Young N.D."/>
            <person name="Scott J.B."/>
            <person name="Ades P.A."/>
            <person name="Gasser R.B."/>
            <person name="Taylor P.W.J."/>
        </authorList>
    </citation>
    <scope>NUCLEOTIDE SEQUENCE [LARGE SCALE GENOMIC DNA]</scope>
    <source>
        <strain evidence="2">BRIP57314</strain>
    </source>
</reference>
<feature type="compositionally biased region" description="Polar residues" evidence="1">
    <location>
        <begin position="28"/>
        <end position="43"/>
    </location>
</feature>
<dbReference type="STRING" id="1306861.A0A4U6X8I9"/>
<keyword evidence="3" id="KW-1185">Reference proteome</keyword>
<dbReference type="EMBL" id="PJEX01000301">
    <property type="protein sequence ID" value="TKW51494.1"/>
    <property type="molecule type" value="Genomic_DNA"/>
</dbReference>
<dbReference type="AlphaFoldDB" id="A0A4U6X8I9"/>
<organism evidence="2 3">
    <name type="scientific">Colletotrichum tanaceti</name>
    <dbReference type="NCBI Taxonomy" id="1306861"/>
    <lineage>
        <taxon>Eukaryota</taxon>
        <taxon>Fungi</taxon>
        <taxon>Dikarya</taxon>
        <taxon>Ascomycota</taxon>
        <taxon>Pezizomycotina</taxon>
        <taxon>Sordariomycetes</taxon>
        <taxon>Hypocreomycetidae</taxon>
        <taxon>Glomerellales</taxon>
        <taxon>Glomerellaceae</taxon>
        <taxon>Colletotrichum</taxon>
        <taxon>Colletotrichum destructivum species complex</taxon>
    </lineage>
</organism>
<proteinExistence type="predicted"/>
<feature type="region of interest" description="Disordered" evidence="1">
    <location>
        <begin position="28"/>
        <end position="120"/>
    </location>
</feature>
<dbReference type="OrthoDB" id="3439627at2759"/>
<comment type="caution">
    <text evidence="2">The sequence shown here is derived from an EMBL/GenBank/DDBJ whole genome shotgun (WGS) entry which is preliminary data.</text>
</comment>
<feature type="compositionally biased region" description="Basic and acidic residues" evidence="1">
    <location>
        <begin position="69"/>
        <end position="92"/>
    </location>
</feature>
<name>A0A4U6X8I9_9PEZI</name>
<evidence type="ECO:0000256" key="1">
    <source>
        <dbReference type="SAM" id="MobiDB-lite"/>
    </source>
</evidence>
<sequence>MMVLFTYIFNTTTNHLHHLTASYETQPHHYQQKQTHFKPTNQPLIMPRDGSGASDNAVEAGHNIVHGAGEIKDSHVDRADKTAPMPEGEKGLAIDGLNASGGQSQGLAQGPNAGQGGRSN</sequence>
<accession>A0A4U6X8I9</accession>